<feature type="compositionally biased region" description="Polar residues" evidence="1">
    <location>
        <begin position="31"/>
        <end position="43"/>
    </location>
</feature>
<keyword evidence="3" id="KW-1185">Reference proteome</keyword>
<proteinExistence type="predicted"/>
<organism evidence="2 3">
    <name type="scientific">Dichanthelium oligosanthes</name>
    <dbReference type="NCBI Taxonomy" id="888268"/>
    <lineage>
        <taxon>Eukaryota</taxon>
        <taxon>Viridiplantae</taxon>
        <taxon>Streptophyta</taxon>
        <taxon>Embryophyta</taxon>
        <taxon>Tracheophyta</taxon>
        <taxon>Spermatophyta</taxon>
        <taxon>Magnoliopsida</taxon>
        <taxon>Liliopsida</taxon>
        <taxon>Poales</taxon>
        <taxon>Poaceae</taxon>
        <taxon>PACMAD clade</taxon>
        <taxon>Panicoideae</taxon>
        <taxon>Panicodae</taxon>
        <taxon>Paniceae</taxon>
        <taxon>Dichantheliinae</taxon>
        <taxon>Dichanthelium</taxon>
    </lineage>
</organism>
<name>A0A1E5WAZ7_9POAL</name>
<evidence type="ECO:0000256" key="1">
    <source>
        <dbReference type="SAM" id="MobiDB-lite"/>
    </source>
</evidence>
<feature type="region of interest" description="Disordered" evidence="1">
    <location>
        <begin position="1"/>
        <end position="106"/>
    </location>
</feature>
<comment type="caution">
    <text evidence="2">The sequence shown here is derived from an EMBL/GenBank/DDBJ whole genome shotgun (WGS) entry which is preliminary data.</text>
</comment>
<gene>
    <name evidence="2" type="ORF">BAE44_0004423</name>
</gene>
<evidence type="ECO:0000313" key="2">
    <source>
        <dbReference type="EMBL" id="OEL34557.1"/>
    </source>
</evidence>
<dbReference type="EMBL" id="LWDX02014960">
    <property type="protein sequence ID" value="OEL34557.1"/>
    <property type="molecule type" value="Genomic_DNA"/>
</dbReference>
<protein>
    <submittedName>
        <fullName evidence="2">Uncharacterized protein</fullName>
    </submittedName>
</protein>
<dbReference type="AlphaFoldDB" id="A0A1E5WAZ7"/>
<feature type="non-terminal residue" evidence="2">
    <location>
        <position position="1"/>
    </location>
</feature>
<feature type="compositionally biased region" description="Basic residues" evidence="1">
    <location>
        <begin position="1"/>
        <end position="10"/>
    </location>
</feature>
<evidence type="ECO:0000313" key="3">
    <source>
        <dbReference type="Proteomes" id="UP000095767"/>
    </source>
</evidence>
<reference evidence="2 3" key="1">
    <citation type="submission" date="2016-09" db="EMBL/GenBank/DDBJ databases">
        <title>The draft genome of Dichanthelium oligosanthes: A C3 panicoid grass species.</title>
        <authorList>
            <person name="Studer A.J."/>
            <person name="Schnable J.C."/>
            <person name="Brutnell T.P."/>
        </authorList>
    </citation>
    <scope>NUCLEOTIDE SEQUENCE [LARGE SCALE GENOMIC DNA]</scope>
    <source>
        <strain evidence="3">cv. Kellogg 1175</strain>
        <tissue evidence="2">Leaf</tissue>
    </source>
</reference>
<feature type="compositionally biased region" description="Polar residues" evidence="1">
    <location>
        <begin position="97"/>
        <end position="106"/>
    </location>
</feature>
<accession>A0A1E5WAZ7</accession>
<dbReference type="Proteomes" id="UP000095767">
    <property type="component" value="Unassembled WGS sequence"/>
</dbReference>
<sequence>LPSMHPRRRCSSCQHPGRRQSVGPLAEGATLVSTPTWSSSSPRCSVARPGCTKRPFVGPLTRPSPAPGRSLPRLATATHAPPPTSGRDADDAELTPLCNTKKLSSV</sequence>